<proteinExistence type="predicted"/>
<accession>A0A8S5LXI0</accession>
<name>A0A8S5LXI0_9CAUD</name>
<evidence type="ECO:0000313" key="1">
    <source>
        <dbReference type="EMBL" id="DAD74515.1"/>
    </source>
</evidence>
<reference evidence="1" key="1">
    <citation type="journal article" date="2021" name="Proc. Natl. Acad. Sci. U.S.A.">
        <title>A Catalog of Tens of Thousands of Viruses from Human Metagenomes Reveals Hidden Associations with Chronic Diseases.</title>
        <authorList>
            <person name="Tisza M.J."/>
            <person name="Buck C.B."/>
        </authorList>
    </citation>
    <scope>NUCLEOTIDE SEQUENCE</scope>
    <source>
        <strain evidence="1">CtPL34</strain>
    </source>
</reference>
<organism evidence="1">
    <name type="scientific">Siphoviridae sp. ctPL34</name>
    <dbReference type="NCBI Taxonomy" id="2826322"/>
    <lineage>
        <taxon>Viruses</taxon>
        <taxon>Duplodnaviria</taxon>
        <taxon>Heunggongvirae</taxon>
        <taxon>Uroviricota</taxon>
        <taxon>Caudoviricetes</taxon>
    </lineage>
</organism>
<dbReference type="EMBL" id="BK014761">
    <property type="protein sequence ID" value="DAD74515.1"/>
    <property type="molecule type" value="Genomic_DNA"/>
</dbReference>
<sequence>MDLEVKLFKPRRVICEAVKITEENYQQVRLWVTSDWNTQSRIREEAIGKWVVRRGDNMFELLTEGQLWTLYEPILH</sequence>
<protein>
    <submittedName>
        <fullName evidence="1">Uncharacterized protein</fullName>
    </submittedName>
</protein>